<accession>A0A183HWQ8</accession>
<reference evidence="4" key="1">
    <citation type="submission" date="2016-06" db="UniProtKB">
        <authorList>
            <consortium name="WormBaseParasite"/>
        </authorList>
    </citation>
    <scope>IDENTIFICATION</scope>
</reference>
<dbReference type="AlphaFoldDB" id="A0A183HWQ8"/>
<evidence type="ECO:0000313" key="2">
    <source>
        <dbReference type="EMBL" id="VDO80424.1"/>
    </source>
</evidence>
<dbReference type="Proteomes" id="UP000267606">
    <property type="component" value="Unassembled WGS sequence"/>
</dbReference>
<evidence type="ECO:0000256" key="1">
    <source>
        <dbReference type="SAM" id="SignalP"/>
    </source>
</evidence>
<keyword evidence="3" id="KW-1185">Reference proteome</keyword>
<keyword evidence="1" id="KW-0732">Signal</keyword>
<evidence type="ECO:0000313" key="3">
    <source>
        <dbReference type="Proteomes" id="UP000267606"/>
    </source>
</evidence>
<feature type="chain" id="PRO_5044552667" evidence="1">
    <location>
        <begin position="24"/>
        <end position="68"/>
    </location>
</feature>
<gene>
    <name evidence="2" type="ORF">OFLC_LOCUS11921</name>
</gene>
<sequence>MTCHLHMLSLLIITLTIINKSVADDVASKDIKVPKPVNISGIMFCNYVRAYAVLINIVEEVSCLFFNF</sequence>
<protein>
    <submittedName>
        <fullName evidence="4">Secreted protein</fullName>
    </submittedName>
</protein>
<name>A0A183HWQ8_9BILA</name>
<feature type="signal peptide" evidence="1">
    <location>
        <begin position="1"/>
        <end position="23"/>
    </location>
</feature>
<reference evidence="2 3" key="2">
    <citation type="submission" date="2018-11" db="EMBL/GenBank/DDBJ databases">
        <authorList>
            <consortium name="Pathogen Informatics"/>
        </authorList>
    </citation>
    <scope>NUCLEOTIDE SEQUENCE [LARGE SCALE GENOMIC DNA]</scope>
</reference>
<dbReference type="WBParaSite" id="OFLC_0001192001-mRNA-1">
    <property type="protein sequence ID" value="OFLC_0001192001-mRNA-1"/>
    <property type="gene ID" value="OFLC_0001192001"/>
</dbReference>
<organism evidence="4">
    <name type="scientific">Onchocerca flexuosa</name>
    <dbReference type="NCBI Taxonomy" id="387005"/>
    <lineage>
        <taxon>Eukaryota</taxon>
        <taxon>Metazoa</taxon>
        <taxon>Ecdysozoa</taxon>
        <taxon>Nematoda</taxon>
        <taxon>Chromadorea</taxon>
        <taxon>Rhabditida</taxon>
        <taxon>Spirurina</taxon>
        <taxon>Spiruromorpha</taxon>
        <taxon>Filarioidea</taxon>
        <taxon>Onchocercidae</taxon>
        <taxon>Onchocerca</taxon>
    </lineage>
</organism>
<proteinExistence type="predicted"/>
<evidence type="ECO:0000313" key="4">
    <source>
        <dbReference type="WBParaSite" id="OFLC_0001192001-mRNA-1"/>
    </source>
</evidence>
<dbReference type="EMBL" id="UZAJ01017860">
    <property type="protein sequence ID" value="VDO80424.1"/>
    <property type="molecule type" value="Genomic_DNA"/>
</dbReference>